<evidence type="ECO:0000259" key="2">
    <source>
        <dbReference type="Pfam" id="PF12802"/>
    </source>
</evidence>
<name>A0ABP9KDE1_9NOCA</name>
<evidence type="ECO:0000313" key="5">
    <source>
        <dbReference type="Proteomes" id="UP001500603"/>
    </source>
</evidence>
<dbReference type="Pfam" id="PF12802">
    <property type="entry name" value="MarR_2"/>
    <property type="match status" value="1"/>
</dbReference>
<dbReference type="PANTHER" id="PTHR10948:SF23">
    <property type="entry name" value="TRANSPOSASE INSI FOR INSERTION SEQUENCE ELEMENT IS30A-RELATED"/>
    <property type="match status" value="1"/>
</dbReference>
<dbReference type="Pfam" id="PF13936">
    <property type="entry name" value="HTH_38"/>
    <property type="match status" value="1"/>
</dbReference>
<dbReference type="RefSeq" id="WP_425577614.1">
    <property type="nucleotide sequence ID" value="NZ_BAABJM010000002.1"/>
</dbReference>
<evidence type="ECO:0000259" key="3">
    <source>
        <dbReference type="Pfam" id="PF13936"/>
    </source>
</evidence>
<organism evidence="4 5">
    <name type="scientific">Nocardia callitridis</name>
    <dbReference type="NCBI Taxonomy" id="648753"/>
    <lineage>
        <taxon>Bacteria</taxon>
        <taxon>Bacillati</taxon>
        <taxon>Actinomycetota</taxon>
        <taxon>Actinomycetes</taxon>
        <taxon>Mycobacteriales</taxon>
        <taxon>Nocardiaceae</taxon>
        <taxon>Nocardia</taxon>
    </lineage>
</organism>
<dbReference type="InterPro" id="IPR036388">
    <property type="entry name" value="WH-like_DNA-bd_sf"/>
</dbReference>
<proteinExistence type="predicted"/>
<accession>A0ABP9KDE1</accession>
<dbReference type="SUPFAM" id="SSF46785">
    <property type="entry name" value="Winged helix' DNA-binding domain"/>
    <property type="match status" value="1"/>
</dbReference>
<dbReference type="Gene3D" id="1.10.10.10">
    <property type="entry name" value="Winged helix-like DNA-binding domain superfamily/Winged helix DNA-binding domain"/>
    <property type="match status" value="1"/>
</dbReference>
<feature type="compositionally biased region" description="Low complexity" evidence="1">
    <location>
        <begin position="67"/>
        <end position="76"/>
    </location>
</feature>
<dbReference type="InterPro" id="IPR036390">
    <property type="entry name" value="WH_DNA-bd_sf"/>
</dbReference>
<dbReference type="InterPro" id="IPR000835">
    <property type="entry name" value="HTH_MarR-typ"/>
</dbReference>
<dbReference type="Proteomes" id="UP001500603">
    <property type="component" value="Unassembled WGS sequence"/>
</dbReference>
<evidence type="ECO:0000313" key="4">
    <source>
        <dbReference type="EMBL" id="GAA5054916.1"/>
    </source>
</evidence>
<dbReference type="EMBL" id="BAABJM010000002">
    <property type="protein sequence ID" value="GAA5054916.1"/>
    <property type="molecule type" value="Genomic_DNA"/>
</dbReference>
<evidence type="ECO:0000256" key="1">
    <source>
        <dbReference type="SAM" id="MobiDB-lite"/>
    </source>
</evidence>
<comment type="caution">
    <text evidence="4">The sequence shown here is derived from an EMBL/GenBank/DDBJ whole genome shotgun (WGS) entry which is preliminary data.</text>
</comment>
<dbReference type="PANTHER" id="PTHR10948">
    <property type="entry name" value="TRANSPOSASE"/>
    <property type="match status" value="1"/>
</dbReference>
<gene>
    <name evidence="4" type="ORF">GCM10023318_30380</name>
</gene>
<keyword evidence="5" id="KW-1185">Reference proteome</keyword>
<feature type="domain" description="Transposase IS30-like HTH" evidence="3">
    <location>
        <begin position="3"/>
        <end position="45"/>
    </location>
</feature>
<sequence>MPGSRLTEQDRTEIAEGLRAGIGYAAIARQLDRPTSTISREVSRNGGPGRYRPDRAHLASRQRSRRQASSGATSRALKVDGIEAPGVPRPLIDQLTARFVDTGMPRTAAGILACLYTADNASAVAAELAAMLRVSPAAISAAIAYLQAQELISRERDMPRRRDRYRLHEDAWLRAALAGVRQNTAIAGTARTGAAELGVDTAAGRRLVDMAEFLDHVSRDTVASAQRWTVLLTRRDGASPPEPS</sequence>
<feature type="region of interest" description="Disordered" evidence="1">
    <location>
        <begin position="34"/>
        <end position="80"/>
    </location>
</feature>
<feature type="domain" description="HTH marR-type" evidence="2">
    <location>
        <begin position="103"/>
        <end position="162"/>
    </location>
</feature>
<reference evidence="5" key="1">
    <citation type="journal article" date="2019" name="Int. J. Syst. Evol. Microbiol.">
        <title>The Global Catalogue of Microorganisms (GCM) 10K type strain sequencing project: providing services to taxonomists for standard genome sequencing and annotation.</title>
        <authorList>
            <consortium name="The Broad Institute Genomics Platform"/>
            <consortium name="The Broad Institute Genome Sequencing Center for Infectious Disease"/>
            <person name="Wu L."/>
            <person name="Ma J."/>
        </authorList>
    </citation>
    <scope>NUCLEOTIDE SEQUENCE [LARGE SCALE GENOMIC DNA]</scope>
    <source>
        <strain evidence="5">JCM 18298</strain>
    </source>
</reference>
<protein>
    <submittedName>
        <fullName evidence="4">Helix-turn-helix domain-containing protein</fullName>
    </submittedName>
</protein>
<dbReference type="InterPro" id="IPR025246">
    <property type="entry name" value="IS30-like_HTH"/>
</dbReference>
<dbReference type="InterPro" id="IPR051917">
    <property type="entry name" value="Transposase-Integrase"/>
</dbReference>